<feature type="transmembrane region" description="Helical" evidence="7">
    <location>
        <begin position="235"/>
        <end position="266"/>
    </location>
</feature>
<dbReference type="InterPro" id="IPR014216">
    <property type="entry name" value="ABC_transptr_CydD"/>
</dbReference>
<keyword evidence="6 7" id="KW-0472">Membrane</keyword>
<feature type="transmembrane region" description="Helical" evidence="7">
    <location>
        <begin position="60"/>
        <end position="78"/>
    </location>
</feature>
<keyword evidence="2 7" id="KW-0812">Transmembrane</keyword>
<dbReference type="GO" id="GO:0140359">
    <property type="term" value="F:ABC-type transporter activity"/>
    <property type="evidence" value="ECO:0007669"/>
    <property type="project" value="InterPro"/>
</dbReference>
<evidence type="ECO:0000256" key="3">
    <source>
        <dbReference type="ARBA" id="ARBA00022741"/>
    </source>
</evidence>
<keyword evidence="4 10" id="KW-0067">ATP-binding</keyword>
<feature type="transmembrane region" description="Helical" evidence="7">
    <location>
        <begin position="137"/>
        <end position="154"/>
    </location>
</feature>
<evidence type="ECO:0000313" key="10">
    <source>
        <dbReference type="EMBL" id="SDL09395.1"/>
    </source>
</evidence>
<name>A0A1G9H977_9ACTN</name>
<keyword evidence="11" id="KW-1185">Reference proteome</keyword>
<dbReference type="CDD" id="cd03228">
    <property type="entry name" value="ABCC_MRP_Like"/>
    <property type="match status" value="1"/>
</dbReference>
<evidence type="ECO:0000256" key="2">
    <source>
        <dbReference type="ARBA" id="ARBA00022692"/>
    </source>
</evidence>
<dbReference type="PANTHER" id="PTHR24221">
    <property type="entry name" value="ATP-BINDING CASSETTE SUB-FAMILY B"/>
    <property type="match status" value="1"/>
</dbReference>
<dbReference type="NCBIfam" id="TIGR02857">
    <property type="entry name" value="CydD"/>
    <property type="match status" value="1"/>
</dbReference>
<dbReference type="PANTHER" id="PTHR24221:SF590">
    <property type="entry name" value="COMPONENT LINKED WITH THE ASSEMBLY OF CYTOCHROME' TRANSPORT TRANSMEMBRANE ATP-BINDING PROTEIN ABC TRANSPORTER CYDD-RELATED"/>
    <property type="match status" value="1"/>
</dbReference>
<dbReference type="InterPro" id="IPR027417">
    <property type="entry name" value="P-loop_NTPase"/>
</dbReference>
<dbReference type="OrthoDB" id="9806127at2"/>
<reference evidence="10 11" key="1">
    <citation type="submission" date="2016-10" db="EMBL/GenBank/DDBJ databases">
        <authorList>
            <person name="de Groot N.N."/>
        </authorList>
    </citation>
    <scope>NUCLEOTIDE SEQUENCE [LARGE SCALE GENOMIC DNA]</scope>
    <source>
        <strain evidence="10 11">CGMCC 1.9159</strain>
    </source>
</reference>
<dbReference type="EMBL" id="FNGP01000001">
    <property type="protein sequence ID" value="SDL09395.1"/>
    <property type="molecule type" value="Genomic_DNA"/>
</dbReference>
<dbReference type="PROSITE" id="PS50893">
    <property type="entry name" value="ABC_TRANSPORTER_2"/>
    <property type="match status" value="1"/>
</dbReference>
<feature type="domain" description="ABC transmembrane type-1" evidence="9">
    <location>
        <begin position="21"/>
        <end position="301"/>
    </location>
</feature>
<dbReference type="GO" id="GO:0005524">
    <property type="term" value="F:ATP binding"/>
    <property type="evidence" value="ECO:0007669"/>
    <property type="project" value="UniProtKB-KW"/>
</dbReference>
<sequence>MTGPIHPRLFRRARATRRYLLASVLVGILTAVLIILQAWLIADGVTATFAVGRLPQGWPVLLLALGGVFLARAGLGWLNSWLSHRSAAAVKSQLRRDVLAAHLATPVGAASSSSLIRIVTRGLDDLDGYFSKYLPQLGLAATVPFLVGGLVLLLDWPSAFIIAFTLPLIPIFMVLIGWTTEKATKRSFAVADRLANHFADLIAGLPTLQAFARARAQKRGVDLNEERYRGATMKVLTVSFISSLALELLASLSVAVVAVTIGFRLVYGQVDFFTALFVLILAPEAFLPVRQVGTHFHDSVDGMAAADAAFDIIDAAPSHGGTRPAPTGGALRFEGVGYAYPGTDRRVLDGFRLEVAPGEVVALSGASGGGKSTALAMAMGFLAPDEGRVTVDGVSLAELDLASWRAQVAYVAQNPGLVRGTVADNVRLGAPDATDEEIAAALATAGADFGPGKPIADDGEGLSAGERRRVALARALRRIRHGARLLVLDEPTAGLDSDREALVIAAVRDSGASALIVSHRPAVLAAADRVVEWAGV</sequence>
<dbReference type="InterPro" id="IPR036640">
    <property type="entry name" value="ABC1_TM_sf"/>
</dbReference>
<dbReference type="AlphaFoldDB" id="A0A1G9H977"/>
<dbReference type="SMART" id="SM00382">
    <property type="entry name" value="AAA"/>
    <property type="match status" value="1"/>
</dbReference>
<evidence type="ECO:0000256" key="4">
    <source>
        <dbReference type="ARBA" id="ARBA00022840"/>
    </source>
</evidence>
<feature type="transmembrane region" description="Helical" evidence="7">
    <location>
        <begin position="160"/>
        <end position="178"/>
    </location>
</feature>
<evidence type="ECO:0000313" key="11">
    <source>
        <dbReference type="Proteomes" id="UP000199475"/>
    </source>
</evidence>
<dbReference type="PROSITE" id="PS00211">
    <property type="entry name" value="ABC_TRANSPORTER_1"/>
    <property type="match status" value="1"/>
</dbReference>
<accession>A0A1G9H977</accession>
<keyword evidence="3" id="KW-0547">Nucleotide-binding</keyword>
<dbReference type="GO" id="GO:0016887">
    <property type="term" value="F:ATP hydrolysis activity"/>
    <property type="evidence" value="ECO:0007669"/>
    <property type="project" value="InterPro"/>
</dbReference>
<dbReference type="Gene3D" id="1.20.1560.10">
    <property type="entry name" value="ABC transporter type 1, transmembrane domain"/>
    <property type="match status" value="1"/>
</dbReference>
<evidence type="ECO:0000256" key="7">
    <source>
        <dbReference type="SAM" id="Phobius"/>
    </source>
</evidence>
<dbReference type="InterPro" id="IPR011527">
    <property type="entry name" value="ABC1_TM_dom"/>
</dbReference>
<dbReference type="InterPro" id="IPR003439">
    <property type="entry name" value="ABC_transporter-like_ATP-bd"/>
</dbReference>
<dbReference type="SUPFAM" id="SSF52540">
    <property type="entry name" value="P-loop containing nucleoside triphosphate hydrolases"/>
    <property type="match status" value="1"/>
</dbReference>
<dbReference type="Pfam" id="PF00664">
    <property type="entry name" value="ABC_membrane"/>
    <property type="match status" value="1"/>
</dbReference>
<feature type="domain" description="ABC transporter" evidence="8">
    <location>
        <begin position="331"/>
        <end position="536"/>
    </location>
</feature>
<dbReference type="SUPFAM" id="SSF90123">
    <property type="entry name" value="ABC transporter transmembrane region"/>
    <property type="match status" value="1"/>
</dbReference>
<dbReference type="InterPro" id="IPR017871">
    <property type="entry name" value="ABC_transporter-like_CS"/>
</dbReference>
<proteinExistence type="predicted"/>
<dbReference type="GO" id="GO:0042883">
    <property type="term" value="P:cysteine transport"/>
    <property type="evidence" value="ECO:0007669"/>
    <property type="project" value="InterPro"/>
</dbReference>
<feature type="transmembrane region" description="Helical" evidence="7">
    <location>
        <begin position="20"/>
        <end position="40"/>
    </location>
</feature>
<evidence type="ECO:0000256" key="5">
    <source>
        <dbReference type="ARBA" id="ARBA00022989"/>
    </source>
</evidence>
<protein>
    <submittedName>
        <fullName evidence="10">ATP-binding cassette, subfamily C, CydD</fullName>
    </submittedName>
</protein>
<dbReference type="CDD" id="cd18584">
    <property type="entry name" value="ABC_6TM_AarD_CydD"/>
    <property type="match status" value="1"/>
</dbReference>
<organism evidence="10 11">
    <name type="scientific">Tessaracoccus oleiagri</name>
    <dbReference type="NCBI Taxonomy" id="686624"/>
    <lineage>
        <taxon>Bacteria</taxon>
        <taxon>Bacillati</taxon>
        <taxon>Actinomycetota</taxon>
        <taxon>Actinomycetes</taxon>
        <taxon>Propionibacteriales</taxon>
        <taxon>Propionibacteriaceae</taxon>
        <taxon>Tessaracoccus</taxon>
    </lineage>
</organism>
<comment type="subcellular location">
    <subcellularLocation>
        <location evidence="1">Cell membrane</location>
        <topology evidence="1">Multi-pass membrane protein</topology>
    </subcellularLocation>
</comment>
<dbReference type="InterPro" id="IPR003593">
    <property type="entry name" value="AAA+_ATPase"/>
</dbReference>
<dbReference type="PROSITE" id="PS50929">
    <property type="entry name" value="ABC_TM1F"/>
    <property type="match status" value="1"/>
</dbReference>
<feature type="transmembrane region" description="Helical" evidence="7">
    <location>
        <begin position="272"/>
        <end position="289"/>
    </location>
</feature>
<dbReference type="STRING" id="686624.SAMN04488242_0155"/>
<gene>
    <name evidence="10" type="ORF">SAMN04488242_0155</name>
</gene>
<evidence type="ECO:0000256" key="1">
    <source>
        <dbReference type="ARBA" id="ARBA00004651"/>
    </source>
</evidence>
<evidence type="ECO:0000256" key="6">
    <source>
        <dbReference type="ARBA" id="ARBA00023136"/>
    </source>
</evidence>
<dbReference type="RefSeq" id="WP_093247991.1">
    <property type="nucleotide sequence ID" value="NZ_FNGP01000001.1"/>
</dbReference>
<dbReference type="Gene3D" id="3.40.50.300">
    <property type="entry name" value="P-loop containing nucleotide triphosphate hydrolases"/>
    <property type="match status" value="1"/>
</dbReference>
<keyword evidence="5 7" id="KW-1133">Transmembrane helix</keyword>
<dbReference type="GO" id="GO:0005886">
    <property type="term" value="C:plasma membrane"/>
    <property type="evidence" value="ECO:0007669"/>
    <property type="project" value="UniProtKB-SubCell"/>
</dbReference>
<evidence type="ECO:0000259" key="9">
    <source>
        <dbReference type="PROSITE" id="PS50929"/>
    </source>
</evidence>
<dbReference type="Pfam" id="PF00005">
    <property type="entry name" value="ABC_tran"/>
    <property type="match status" value="1"/>
</dbReference>
<dbReference type="InterPro" id="IPR039421">
    <property type="entry name" value="Type_1_exporter"/>
</dbReference>
<evidence type="ECO:0000259" key="8">
    <source>
        <dbReference type="PROSITE" id="PS50893"/>
    </source>
</evidence>
<dbReference type="Proteomes" id="UP000199475">
    <property type="component" value="Unassembled WGS sequence"/>
</dbReference>